<comment type="caution">
    <text evidence="2">The sequence shown here is derived from an EMBL/GenBank/DDBJ whole genome shotgun (WGS) entry which is preliminary data.</text>
</comment>
<evidence type="ECO:0000313" key="2">
    <source>
        <dbReference type="EMBL" id="MFC5500506.1"/>
    </source>
</evidence>
<organism evidence="2 3">
    <name type="scientific">Caenimonas terrae</name>
    <dbReference type="NCBI Taxonomy" id="696074"/>
    <lineage>
        <taxon>Bacteria</taxon>
        <taxon>Pseudomonadati</taxon>
        <taxon>Pseudomonadota</taxon>
        <taxon>Betaproteobacteria</taxon>
        <taxon>Burkholderiales</taxon>
        <taxon>Comamonadaceae</taxon>
        <taxon>Caenimonas</taxon>
    </lineage>
</organism>
<protein>
    <submittedName>
        <fullName evidence="2">Prepilin-type N-terminal cleavage/methylation domain-containing protein</fullName>
    </submittedName>
</protein>
<keyword evidence="1" id="KW-1133">Transmembrane helix</keyword>
<name>A0ABW0NIT3_9BURK</name>
<accession>A0ABW0NIT3</accession>
<evidence type="ECO:0000313" key="3">
    <source>
        <dbReference type="Proteomes" id="UP001596037"/>
    </source>
</evidence>
<gene>
    <name evidence="2" type="ORF">ACFPOE_23390</name>
</gene>
<sequence>MSARRRRQGGFSLLELLVAFVIMAFSLGMLYQATGGTVRSLGDTETHLRATVLAQSLLNSRDSVPAAGWNEAGQSAGFAWRVSSVPLRTDVTDLKVPPLQQVEIVIAWTDRNGPRQLELSTLLPQAKPPAGPG</sequence>
<dbReference type="RefSeq" id="WP_376852753.1">
    <property type="nucleotide sequence ID" value="NZ_JBHSMF010000015.1"/>
</dbReference>
<dbReference type="Pfam" id="PF07963">
    <property type="entry name" value="N_methyl"/>
    <property type="match status" value="1"/>
</dbReference>
<dbReference type="EMBL" id="JBHSMF010000015">
    <property type="protein sequence ID" value="MFC5500506.1"/>
    <property type="molecule type" value="Genomic_DNA"/>
</dbReference>
<feature type="transmembrane region" description="Helical" evidence="1">
    <location>
        <begin position="12"/>
        <end position="31"/>
    </location>
</feature>
<dbReference type="Proteomes" id="UP001596037">
    <property type="component" value="Unassembled WGS sequence"/>
</dbReference>
<keyword evidence="1" id="KW-0472">Membrane</keyword>
<dbReference type="InterPro" id="IPR012902">
    <property type="entry name" value="N_methyl_site"/>
</dbReference>
<dbReference type="NCBIfam" id="TIGR02532">
    <property type="entry name" value="IV_pilin_GFxxxE"/>
    <property type="match status" value="1"/>
</dbReference>
<evidence type="ECO:0000256" key="1">
    <source>
        <dbReference type="SAM" id="Phobius"/>
    </source>
</evidence>
<proteinExistence type="predicted"/>
<reference evidence="3" key="1">
    <citation type="journal article" date="2019" name="Int. J. Syst. Evol. Microbiol.">
        <title>The Global Catalogue of Microorganisms (GCM) 10K type strain sequencing project: providing services to taxonomists for standard genome sequencing and annotation.</title>
        <authorList>
            <consortium name="The Broad Institute Genomics Platform"/>
            <consortium name="The Broad Institute Genome Sequencing Center for Infectious Disease"/>
            <person name="Wu L."/>
            <person name="Ma J."/>
        </authorList>
    </citation>
    <scope>NUCLEOTIDE SEQUENCE [LARGE SCALE GENOMIC DNA]</scope>
    <source>
        <strain evidence="3">CCUG 57401</strain>
    </source>
</reference>
<keyword evidence="3" id="KW-1185">Reference proteome</keyword>
<keyword evidence="1" id="KW-0812">Transmembrane</keyword>